<dbReference type="AlphaFoldDB" id="A0A381R7E2"/>
<sequence>MIVSGLEASPSIVIPLSPNNALASDNFLLFLPTTVKKAPSFINAFTADFPMPDVPPTTIIFFFSNNINILLPT</sequence>
<evidence type="ECO:0000313" key="1">
    <source>
        <dbReference type="EMBL" id="SUZ87661.1"/>
    </source>
</evidence>
<protein>
    <submittedName>
        <fullName evidence="1">Uncharacterized protein</fullName>
    </submittedName>
</protein>
<accession>A0A381R7E2</accession>
<organism evidence="1">
    <name type="scientific">marine metagenome</name>
    <dbReference type="NCBI Taxonomy" id="408172"/>
    <lineage>
        <taxon>unclassified sequences</taxon>
        <taxon>metagenomes</taxon>
        <taxon>ecological metagenomes</taxon>
    </lineage>
</organism>
<proteinExistence type="predicted"/>
<name>A0A381R7E2_9ZZZZ</name>
<dbReference type="EMBL" id="UINC01001735">
    <property type="protein sequence ID" value="SUZ87661.1"/>
    <property type="molecule type" value="Genomic_DNA"/>
</dbReference>
<gene>
    <name evidence="1" type="ORF">METZ01_LOCUS40515</name>
</gene>
<reference evidence="1" key="1">
    <citation type="submission" date="2018-05" db="EMBL/GenBank/DDBJ databases">
        <authorList>
            <person name="Lanie J.A."/>
            <person name="Ng W.-L."/>
            <person name="Kazmierczak K.M."/>
            <person name="Andrzejewski T.M."/>
            <person name="Davidsen T.M."/>
            <person name="Wayne K.J."/>
            <person name="Tettelin H."/>
            <person name="Glass J.I."/>
            <person name="Rusch D."/>
            <person name="Podicherti R."/>
            <person name="Tsui H.-C.T."/>
            <person name="Winkler M.E."/>
        </authorList>
    </citation>
    <scope>NUCLEOTIDE SEQUENCE</scope>
</reference>